<dbReference type="KEGG" id="talb:FTW19_03035"/>
<keyword evidence="7" id="KW-1185">Reference proteome</keyword>
<reference evidence="6 7" key="1">
    <citation type="submission" date="2019-08" db="EMBL/GenBank/DDBJ databases">
        <title>Complete genome sequence of Terriglobus albidus strain ORNL.</title>
        <authorList>
            <person name="Podar M."/>
        </authorList>
    </citation>
    <scope>NUCLEOTIDE SEQUENCE [LARGE SCALE GENOMIC DNA]</scope>
    <source>
        <strain evidence="6 7">ORNL</strain>
    </source>
</reference>
<dbReference type="PIRSF" id="PIRSF030066">
    <property type="entry name" value="UCP030066"/>
    <property type="match status" value="1"/>
</dbReference>
<evidence type="ECO:0000313" key="7">
    <source>
        <dbReference type="Proteomes" id="UP000321820"/>
    </source>
</evidence>
<feature type="transmembrane region" description="Helical" evidence="5">
    <location>
        <begin position="43"/>
        <end position="61"/>
    </location>
</feature>
<evidence type="ECO:0000256" key="3">
    <source>
        <dbReference type="ARBA" id="ARBA00022989"/>
    </source>
</evidence>
<protein>
    <submittedName>
        <fullName evidence="6">DoxX family protein</fullName>
    </submittedName>
</protein>
<dbReference type="Proteomes" id="UP000321820">
    <property type="component" value="Chromosome"/>
</dbReference>
<dbReference type="EMBL" id="CP042806">
    <property type="protein sequence ID" value="QEE27075.1"/>
    <property type="molecule type" value="Genomic_DNA"/>
</dbReference>
<keyword evidence="4 5" id="KW-0472">Membrane</keyword>
<keyword evidence="3 5" id="KW-1133">Transmembrane helix</keyword>
<accession>A0A5B9E7F0</accession>
<evidence type="ECO:0000313" key="6">
    <source>
        <dbReference type="EMBL" id="QEE27075.1"/>
    </source>
</evidence>
<evidence type="ECO:0000256" key="2">
    <source>
        <dbReference type="ARBA" id="ARBA00022692"/>
    </source>
</evidence>
<feature type="transmembrane region" description="Helical" evidence="5">
    <location>
        <begin position="94"/>
        <end position="113"/>
    </location>
</feature>
<keyword evidence="2 5" id="KW-0812">Transmembrane</keyword>
<organism evidence="6 7">
    <name type="scientific">Terriglobus albidus</name>
    <dbReference type="NCBI Taxonomy" id="1592106"/>
    <lineage>
        <taxon>Bacteria</taxon>
        <taxon>Pseudomonadati</taxon>
        <taxon>Acidobacteriota</taxon>
        <taxon>Terriglobia</taxon>
        <taxon>Terriglobales</taxon>
        <taxon>Acidobacteriaceae</taxon>
        <taxon>Terriglobus</taxon>
    </lineage>
</organism>
<dbReference type="InterPro" id="IPR032808">
    <property type="entry name" value="DoxX"/>
</dbReference>
<dbReference type="Pfam" id="PF13564">
    <property type="entry name" value="DoxX_2"/>
    <property type="match status" value="1"/>
</dbReference>
<comment type="subcellular location">
    <subcellularLocation>
        <location evidence="1">Membrane</location>
        <topology evidence="1">Multi-pass membrane protein</topology>
    </subcellularLocation>
</comment>
<proteinExistence type="predicted"/>
<dbReference type="AlphaFoldDB" id="A0A5B9E7F0"/>
<evidence type="ECO:0000256" key="4">
    <source>
        <dbReference type="ARBA" id="ARBA00023136"/>
    </source>
</evidence>
<name>A0A5B9E7F0_9BACT</name>
<dbReference type="OrthoDB" id="7960583at2"/>
<evidence type="ECO:0000256" key="1">
    <source>
        <dbReference type="ARBA" id="ARBA00004141"/>
    </source>
</evidence>
<dbReference type="GO" id="GO:0016020">
    <property type="term" value="C:membrane"/>
    <property type="evidence" value="ECO:0007669"/>
    <property type="project" value="UniProtKB-SubCell"/>
</dbReference>
<dbReference type="RefSeq" id="WP_147646269.1">
    <property type="nucleotide sequence ID" value="NZ_CP042806.1"/>
</dbReference>
<gene>
    <name evidence="6" type="ORF">FTW19_03035</name>
</gene>
<sequence>MKSVLYWLATGIIAAELFVGGIADLMRAQWASAVMIHLGYPLYMMTILGFWKVLAAIALVVPRINRIREWAYAGTVFELTGAAASHILRGDGLAAAIAPSVFTLLTLLSWILWNARIRMGAHP</sequence>
<dbReference type="InterPro" id="IPR016944">
    <property type="entry name" value="UCP030066"/>
</dbReference>
<feature type="transmembrane region" description="Helical" evidence="5">
    <location>
        <begin position="70"/>
        <end position="88"/>
    </location>
</feature>
<evidence type="ECO:0000256" key="5">
    <source>
        <dbReference type="SAM" id="Phobius"/>
    </source>
</evidence>